<dbReference type="InterPro" id="IPR045272">
    <property type="entry name" value="ANXUR1/2-like"/>
</dbReference>
<evidence type="ECO:0000256" key="12">
    <source>
        <dbReference type="SAM" id="SignalP"/>
    </source>
</evidence>
<feature type="domain" description="Malectin-like" evidence="13">
    <location>
        <begin position="38"/>
        <end position="394"/>
    </location>
</feature>
<keyword evidence="15" id="KW-1185">Reference proteome</keyword>
<evidence type="ECO:0000256" key="9">
    <source>
        <dbReference type="ARBA" id="ARBA00023136"/>
    </source>
</evidence>
<dbReference type="FunFam" id="2.60.120.430:FF:000001">
    <property type="entry name" value="Receptor-like protein kinase FERONIA"/>
    <property type="match status" value="1"/>
</dbReference>
<keyword evidence="5 12" id="KW-0732">Signal</keyword>
<dbReference type="PANTHER" id="PTHR34590:SF6">
    <property type="entry name" value="RECEPTOR-LIKE KINASE"/>
    <property type="match status" value="1"/>
</dbReference>
<evidence type="ECO:0000256" key="7">
    <source>
        <dbReference type="ARBA" id="ARBA00022840"/>
    </source>
</evidence>
<proteinExistence type="predicted"/>
<dbReference type="AlphaFoldDB" id="A0AAN7LF69"/>
<dbReference type="EMBL" id="JAXQNO010000012">
    <property type="protein sequence ID" value="KAK4786913.1"/>
    <property type="molecule type" value="Genomic_DNA"/>
</dbReference>
<dbReference type="Gene3D" id="2.60.120.430">
    <property type="entry name" value="Galactose-binding lectin"/>
    <property type="match status" value="2"/>
</dbReference>
<keyword evidence="3" id="KW-0808">Transferase</keyword>
<evidence type="ECO:0000256" key="11">
    <source>
        <dbReference type="SAM" id="Phobius"/>
    </source>
</evidence>
<feature type="signal peptide" evidence="12">
    <location>
        <begin position="1"/>
        <end position="25"/>
    </location>
</feature>
<feature type="transmembrane region" description="Helical" evidence="11">
    <location>
        <begin position="422"/>
        <end position="440"/>
    </location>
</feature>
<reference evidence="14 15" key="1">
    <citation type="journal article" date="2023" name="Hortic Res">
        <title>Pangenome of water caltrop reveals structural variations and asymmetric subgenome divergence after allopolyploidization.</title>
        <authorList>
            <person name="Zhang X."/>
            <person name="Chen Y."/>
            <person name="Wang L."/>
            <person name="Yuan Y."/>
            <person name="Fang M."/>
            <person name="Shi L."/>
            <person name="Lu R."/>
            <person name="Comes H.P."/>
            <person name="Ma Y."/>
            <person name="Chen Y."/>
            <person name="Huang G."/>
            <person name="Zhou Y."/>
            <person name="Zheng Z."/>
            <person name="Qiu Y."/>
        </authorList>
    </citation>
    <scope>NUCLEOTIDE SEQUENCE [LARGE SCALE GENOMIC DNA]</scope>
    <source>
        <strain evidence="14">F231</strain>
    </source>
</reference>
<keyword evidence="7" id="KW-0067">ATP-binding</keyword>
<keyword evidence="2" id="KW-0723">Serine/threonine-protein kinase</keyword>
<feature type="chain" id="PRO_5043033339" description="Malectin-like domain-containing protein" evidence="12">
    <location>
        <begin position="26"/>
        <end position="467"/>
    </location>
</feature>
<dbReference type="Pfam" id="PF12819">
    <property type="entry name" value="Malectin_like"/>
    <property type="match status" value="1"/>
</dbReference>
<dbReference type="GO" id="GO:0005524">
    <property type="term" value="F:ATP binding"/>
    <property type="evidence" value="ECO:0007669"/>
    <property type="project" value="UniProtKB-KW"/>
</dbReference>
<dbReference type="PANTHER" id="PTHR34590">
    <property type="entry name" value="OS03G0124300 PROTEIN-RELATED"/>
    <property type="match status" value="1"/>
</dbReference>
<evidence type="ECO:0000313" key="14">
    <source>
        <dbReference type="EMBL" id="KAK4786913.1"/>
    </source>
</evidence>
<gene>
    <name evidence="14" type="ORF">SAY86_010746</name>
</gene>
<evidence type="ECO:0000256" key="6">
    <source>
        <dbReference type="ARBA" id="ARBA00022741"/>
    </source>
</evidence>
<dbReference type="GO" id="GO:0004674">
    <property type="term" value="F:protein serine/threonine kinase activity"/>
    <property type="evidence" value="ECO:0007669"/>
    <property type="project" value="UniProtKB-KW"/>
</dbReference>
<evidence type="ECO:0000256" key="3">
    <source>
        <dbReference type="ARBA" id="ARBA00022679"/>
    </source>
</evidence>
<keyword evidence="2" id="KW-0418">Kinase</keyword>
<dbReference type="GO" id="GO:0004714">
    <property type="term" value="F:transmembrane receptor protein tyrosine kinase activity"/>
    <property type="evidence" value="ECO:0007669"/>
    <property type="project" value="InterPro"/>
</dbReference>
<protein>
    <recommendedName>
        <fullName evidence="13">Malectin-like domain-containing protein</fullName>
    </recommendedName>
</protein>
<name>A0AAN7LF69_TRANT</name>
<keyword evidence="10" id="KW-0325">Glycoprotein</keyword>
<evidence type="ECO:0000256" key="4">
    <source>
        <dbReference type="ARBA" id="ARBA00022692"/>
    </source>
</evidence>
<sequence length="467" mass="51426">MELMCKKHGVSLLILSVFAVSVVSSYSTRFSPIDNYIINCGSSADAIVDRRRFSGDSGSSSPLFSVPSGAISVVDPVPALGTPQIYQTARVFRRPARYNFKIQDRGTHMIRLHFHLFNSSALELVHAQFHVLVDGYVLLNNFGGERAVGPVIKEYLIWVDAEKLVITFLPSKKSNFAFVNAIEVISAPKDLILENALSINNGNVVNFKGLNQELLEIVGRVNVGGPKVTPFNDSLWRTWVPDDRYLKSDFGSTKVHFSGRIQYQSGGASREVCPDNVYNSARVISSTNASVPNVNMTWQFPVVDSHMYLVRLHFCDIASISLGLMYFDVYVNGVLAYKDLDLSNASNWVLASPFYADIVVECDESGMVSVSIGPSSYSYPHAIDGILNGVEIMKMNNSMGSLDGQLSAGFLMKSWPRVTISILFPFLAAVFILLSIALVMRRRMAAASPSTSWTKLPVDVTESSSTR</sequence>
<comment type="subcellular location">
    <subcellularLocation>
        <location evidence="1">Membrane</location>
        <topology evidence="1">Single-pass type I membrane protein</topology>
    </subcellularLocation>
</comment>
<keyword evidence="8 11" id="KW-1133">Transmembrane helix</keyword>
<dbReference type="Proteomes" id="UP001346149">
    <property type="component" value="Unassembled WGS sequence"/>
</dbReference>
<accession>A0AAN7LF69</accession>
<dbReference type="GO" id="GO:0016020">
    <property type="term" value="C:membrane"/>
    <property type="evidence" value="ECO:0007669"/>
    <property type="project" value="UniProtKB-SubCell"/>
</dbReference>
<evidence type="ECO:0000313" key="15">
    <source>
        <dbReference type="Proteomes" id="UP001346149"/>
    </source>
</evidence>
<evidence type="ECO:0000256" key="8">
    <source>
        <dbReference type="ARBA" id="ARBA00022989"/>
    </source>
</evidence>
<comment type="caution">
    <text evidence="14">The sequence shown here is derived from an EMBL/GenBank/DDBJ whole genome shotgun (WGS) entry which is preliminary data.</text>
</comment>
<keyword evidence="4 11" id="KW-0812">Transmembrane</keyword>
<keyword evidence="6" id="KW-0547">Nucleotide-binding</keyword>
<dbReference type="InterPro" id="IPR024788">
    <property type="entry name" value="Malectin-like_Carb-bd_dom"/>
</dbReference>
<dbReference type="FunFam" id="2.60.120.430:FF:000005">
    <property type="entry name" value="Putative receptor-like protein kinase"/>
    <property type="match status" value="1"/>
</dbReference>
<evidence type="ECO:0000256" key="2">
    <source>
        <dbReference type="ARBA" id="ARBA00022527"/>
    </source>
</evidence>
<evidence type="ECO:0000256" key="10">
    <source>
        <dbReference type="ARBA" id="ARBA00023180"/>
    </source>
</evidence>
<evidence type="ECO:0000259" key="13">
    <source>
        <dbReference type="Pfam" id="PF12819"/>
    </source>
</evidence>
<evidence type="ECO:0000256" key="5">
    <source>
        <dbReference type="ARBA" id="ARBA00022729"/>
    </source>
</evidence>
<keyword evidence="9 11" id="KW-0472">Membrane</keyword>
<evidence type="ECO:0000256" key="1">
    <source>
        <dbReference type="ARBA" id="ARBA00004479"/>
    </source>
</evidence>
<organism evidence="14 15">
    <name type="scientific">Trapa natans</name>
    <name type="common">Water chestnut</name>
    <dbReference type="NCBI Taxonomy" id="22666"/>
    <lineage>
        <taxon>Eukaryota</taxon>
        <taxon>Viridiplantae</taxon>
        <taxon>Streptophyta</taxon>
        <taxon>Embryophyta</taxon>
        <taxon>Tracheophyta</taxon>
        <taxon>Spermatophyta</taxon>
        <taxon>Magnoliopsida</taxon>
        <taxon>eudicotyledons</taxon>
        <taxon>Gunneridae</taxon>
        <taxon>Pentapetalae</taxon>
        <taxon>rosids</taxon>
        <taxon>malvids</taxon>
        <taxon>Myrtales</taxon>
        <taxon>Lythraceae</taxon>
        <taxon>Trapa</taxon>
    </lineage>
</organism>